<organism evidence="1">
    <name type="scientific">Escherichia coli</name>
    <dbReference type="NCBI Taxonomy" id="562"/>
    <lineage>
        <taxon>Bacteria</taxon>
        <taxon>Pseudomonadati</taxon>
        <taxon>Pseudomonadota</taxon>
        <taxon>Gammaproteobacteria</taxon>
        <taxon>Enterobacterales</taxon>
        <taxon>Enterobacteriaceae</taxon>
        <taxon>Escherichia</taxon>
    </lineage>
</organism>
<dbReference type="EMBL" id="MK033499">
    <property type="protein sequence ID" value="AYU66512.1"/>
    <property type="molecule type" value="Genomic_DNA"/>
</dbReference>
<sequence length="46" mass="5516">MPDAQGDQANKYCCGMECRLRIMPIIPIFHDQKQKHRDDTNHRKEF</sequence>
<dbReference type="AlphaFoldDB" id="A0A3G4RLC5"/>
<name>A0A3G4RLC5_ECOLX</name>
<protein>
    <submittedName>
        <fullName evidence="1">Uncharacterized protein</fullName>
    </submittedName>
</protein>
<accession>A0A3G4RLC5</accession>
<keyword evidence="1" id="KW-0614">Plasmid</keyword>
<proteinExistence type="predicted"/>
<evidence type="ECO:0000313" key="1">
    <source>
        <dbReference type="EMBL" id="AYU66512.1"/>
    </source>
</evidence>
<geneLocation type="plasmid" evidence="1">
    <name>pConj125k</name>
</geneLocation>
<reference evidence="1" key="1">
    <citation type="submission" date="2018-10" db="EMBL/GenBank/DDBJ databases">
        <title>Emergence of a New Multidrug-resistant Salmonella enterica serovar Anatum Clone in Taiwan.</title>
        <authorList>
            <person name="Wang Y.-W."/>
            <person name="Hong Y.-P."/>
            <person name="Chen Y.-S."/>
            <person name="Chiou C.-S."/>
        </authorList>
    </citation>
    <scope>NUCLEOTIDE SEQUENCE</scope>
    <source>
        <strain evidence="1">C600_pConj125k</strain>
        <plasmid evidence="1">pConj125k</plasmid>
    </source>
</reference>